<organism evidence="6 7">
    <name type="scientific">Spiroplasma tabanidicola</name>
    <dbReference type="NCBI Taxonomy" id="324079"/>
    <lineage>
        <taxon>Bacteria</taxon>
        <taxon>Bacillati</taxon>
        <taxon>Mycoplasmatota</taxon>
        <taxon>Mollicutes</taxon>
        <taxon>Entomoplasmatales</taxon>
        <taxon>Spiroplasmataceae</taxon>
        <taxon>Spiroplasma</taxon>
    </lineage>
</organism>
<dbReference type="RefSeq" id="WP_156007122.1">
    <property type="nucleotide sequence ID" value="NZ_CP046276.1"/>
</dbReference>
<dbReference type="PANTHER" id="PTHR42711">
    <property type="entry name" value="ABC TRANSPORTER ATP-BINDING PROTEIN"/>
    <property type="match status" value="1"/>
</dbReference>
<evidence type="ECO:0000256" key="3">
    <source>
        <dbReference type="ARBA" id="ARBA00022741"/>
    </source>
</evidence>
<gene>
    <name evidence="6" type="ORF">STABA_v1c09430</name>
</gene>
<dbReference type="InterPro" id="IPR027417">
    <property type="entry name" value="P-loop_NTPase"/>
</dbReference>
<dbReference type="OrthoDB" id="388394at2"/>
<evidence type="ECO:0000313" key="6">
    <source>
        <dbReference type="EMBL" id="QGS52296.1"/>
    </source>
</evidence>
<dbReference type="AlphaFoldDB" id="A0A6I6C9N7"/>
<dbReference type="Gene3D" id="3.40.50.300">
    <property type="entry name" value="P-loop containing nucleotide triphosphate hydrolases"/>
    <property type="match status" value="1"/>
</dbReference>
<evidence type="ECO:0000256" key="2">
    <source>
        <dbReference type="ARBA" id="ARBA00022448"/>
    </source>
</evidence>
<protein>
    <submittedName>
        <fullName evidence="6">ABC transporter ATP-binding protein</fullName>
    </submittedName>
</protein>
<dbReference type="CDD" id="cd03230">
    <property type="entry name" value="ABC_DR_subfamily_A"/>
    <property type="match status" value="1"/>
</dbReference>
<dbReference type="Proteomes" id="UP000424468">
    <property type="component" value="Chromosome"/>
</dbReference>
<dbReference type="PANTHER" id="PTHR42711:SF5">
    <property type="entry name" value="ABC TRANSPORTER ATP-BINDING PROTEIN NATA"/>
    <property type="match status" value="1"/>
</dbReference>
<accession>A0A6I6C9N7</accession>
<dbReference type="PROSITE" id="PS50893">
    <property type="entry name" value="ABC_TRANSPORTER_2"/>
    <property type="match status" value="1"/>
</dbReference>
<dbReference type="InterPro" id="IPR003439">
    <property type="entry name" value="ABC_transporter-like_ATP-bd"/>
</dbReference>
<dbReference type="InterPro" id="IPR017871">
    <property type="entry name" value="ABC_transporter-like_CS"/>
</dbReference>
<evidence type="ECO:0000256" key="4">
    <source>
        <dbReference type="ARBA" id="ARBA00022840"/>
    </source>
</evidence>
<dbReference type="EMBL" id="CP046276">
    <property type="protein sequence ID" value="QGS52296.1"/>
    <property type="molecule type" value="Genomic_DNA"/>
</dbReference>
<dbReference type="GO" id="GO:0005524">
    <property type="term" value="F:ATP binding"/>
    <property type="evidence" value="ECO:0007669"/>
    <property type="project" value="UniProtKB-KW"/>
</dbReference>
<dbReference type="KEGG" id="stab:STABA_v1c09430"/>
<dbReference type="InterPro" id="IPR003593">
    <property type="entry name" value="AAA+_ATPase"/>
</dbReference>
<feature type="domain" description="ABC transporter" evidence="5">
    <location>
        <begin position="2"/>
        <end position="219"/>
    </location>
</feature>
<dbReference type="Pfam" id="PF00005">
    <property type="entry name" value="ABC_tran"/>
    <property type="match status" value="1"/>
</dbReference>
<reference evidence="6 7" key="1">
    <citation type="submission" date="2019-11" db="EMBL/GenBank/DDBJ databases">
        <title>Complete genome sequence of Spiroplasma tabanidicola TAUS-1 (DSM 22603).</title>
        <authorList>
            <person name="Huang C.-T."/>
            <person name="Lin Y.-C."/>
            <person name="Kuo C.-H."/>
        </authorList>
    </citation>
    <scope>NUCLEOTIDE SEQUENCE [LARGE SCALE GENOMIC DNA]</scope>
    <source>
        <strain evidence="6 7">TAUS-1</strain>
    </source>
</reference>
<keyword evidence="7" id="KW-1185">Reference proteome</keyword>
<evidence type="ECO:0000259" key="5">
    <source>
        <dbReference type="PROSITE" id="PS50893"/>
    </source>
</evidence>
<dbReference type="GO" id="GO:0016887">
    <property type="term" value="F:ATP hydrolysis activity"/>
    <property type="evidence" value="ECO:0007669"/>
    <property type="project" value="InterPro"/>
</dbReference>
<evidence type="ECO:0000256" key="1">
    <source>
        <dbReference type="ARBA" id="ARBA00005417"/>
    </source>
</evidence>
<proteinExistence type="inferred from homology"/>
<dbReference type="SUPFAM" id="SSF52540">
    <property type="entry name" value="P-loop containing nucleoside triphosphate hydrolases"/>
    <property type="match status" value="1"/>
</dbReference>
<keyword evidence="4 6" id="KW-0067">ATP-binding</keyword>
<keyword evidence="3" id="KW-0547">Nucleotide-binding</keyword>
<dbReference type="SMART" id="SM00382">
    <property type="entry name" value="AAA"/>
    <property type="match status" value="1"/>
</dbReference>
<sequence>MIKIKNLKKTYNNKTVLNVENLTLDQNQCIGIMGKNGAGKTTLVEIIMGSKKQNEGDVIIDKTDLRKNAVFQECQYEQDLNLITIARFYKKLFKSNEDLEVLFEKFELKEFKRKRFIKLSGGEKQKFKLLIAFVNKPNLLLLDELTTSLDFIWREKIYDVLNDYIKENKTTILMVSHDVNEVAKLCQRVIFINDGIVKKDLNLNKDIKENIEILEKEVISCYK</sequence>
<dbReference type="PROSITE" id="PS00211">
    <property type="entry name" value="ABC_TRANSPORTER_1"/>
    <property type="match status" value="1"/>
</dbReference>
<keyword evidence="2" id="KW-0813">Transport</keyword>
<dbReference type="InterPro" id="IPR050763">
    <property type="entry name" value="ABC_transporter_ATP-binding"/>
</dbReference>
<evidence type="ECO:0000313" key="7">
    <source>
        <dbReference type="Proteomes" id="UP000424468"/>
    </source>
</evidence>
<name>A0A6I6C9N7_9MOLU</name>
<comment type="similarity">
    <text evidence="1">Belongs to the ABC transporter superfamily.</text>
</comment>